<accession>A0A9X0D4M0</accession>
<name>A0A9X0D4M0_9CNID</name>
<evidence type="ECO:0000256" key="1">
    <source>
        <dbReference type="SAM" id="MobiDB-lite"/>
    </source>
</evidence>
<proteinExistence type="predicted"/>
<dbReference type="AlphaFoldDB" id="A0A9X0D4M0"/>
<protein>
    <submittedName>
        <fullName evidence="2">Uncharacterized protein</fullName>
    </submittedName>
</protein>
<keyword evidence="3" id="KW-1185">Reference proteome</keyword>
<comment type="caution">
    <text evidence="2">The sequence shown here is derived from an EMBL/GenBank/DDBJ whole genome shotgun (WGS) entry which is preliminary data.</text>
</comment>
<dbReference type="EMBL" id="MU825880">
    <property type="protein sequence ID" value="KAJ7385528.1"/>
    <property type="molecule type" value="Genomic_DNA"/>
</dbReference>
<dbReference type="Proteomes" id="UP001163046">
    <property type="component" value="Unassembled WGS sequence"/>
</dbReference>
<feature type="region of interest" description="Disordered" evidence="1">
    <location>
        <begin position="1"/>
        <end position="28"/>
    </location>
</feature>
<reference evidence="2" key="1">
    <citation type="submission" date="2023-01" db="EMBL/GenBank/DDBJ databases">
        <title>Genome assembly of the deep-sea coral Lophelia pertusa.</title>
        <authorList>
            <person name="Herrera S."/>
            <person name="Cordes E."/>
        </authorList>
    </citation>
    <scope>NUCLEOTIDE SEQUENCE</scope>
    <source>
        <strain evidence="2">USNM1676648</strain>
        <tissue evidence="2">Polyp</tissue>
    </source>
</reference>
<sequence>MGVETKIQPSRQLNFSDETLSEPVDRNEDGECGLTACISGEDNGDLKPLDMSTSSADRELSSCGEMKDQMSCHTKNNLSGGNVHLDHHNHDKNKVHNDKKISGFSESLATVDVTDSLETEATNGRDFDKIKLVVNFMLYLIHQIIQILKKQASLILYLWQMMNR</sequence>
<feature type="compositionally biased region" description="Polar residues" evidence="1">
    <location>
        <begin position="7"/>
        <end position="18"/>
    </location>
</feature>
<evidence type="ECO:0000313" key="2">
    <source>
        <dbReference type="EMBL" id="KAJ7385528.1"/>
    </source>
</evidence>
<evidence type="ECO:0000313" key="3">
    <source>
        <dbReference type="Proteomes" id="UP001163046"/>
    </source>
</evidence>
<gene>
    <name evidence="2" type="ORF">OS493_015100</name>
</gene>
<organism evidence="2 3">
    <name type="scientific">Desmophyllum pertusum</name>
    <dbReference type="NCBI Taxonomy" id="174260"/>
    <lineage>
        <taxon>Eukaryota</taxon>
        <taxon>Metazoa</taxon>
        <taxon>Cnidaria</taxon>
        <taxon>Anthozoa</taxon>
        <taxon>Hexacorallia</taxon>
        <taxon>Scleractinia</taxon>
        <taxon>Caryophylliina</taxon>
        <taxon>Caryophylliidae</taxon>
        <taxon>Desmophyllum</taxon>
    </lineage>
</organism>